<protein>
    <submittedName>
        <fullName evidence="3">Uncharacterized protein</fullName>
    </submittedName>
</protein>
<dbReference type="EMBL" id="SNRY01001841">
    <property type="protein sequence ID" value="KAA6328321.1"/>
    <property type="molecule type" value="Genomic_DNA"/>
</dbReference>
<dbReference type="GO" id="GO:0003677">
    <property type="term" value="F:DNA binding"/>
    <property type="evidence" value="ECO:0007669"/>
    <property type="project" value="InterPro"/>
</dbReference>
<evidence type="ECO:0000259" key="2">
    <source>
        <dbReference type="Pfam" id="PF02371"/>
    </source>
</evidence>
<sequence>MERLFKQCVGIDISKSTFTACVSKYYISDLQDLSEVVSFDNTKTGFNQFVKWSRKHLSKEIPVVYLMEATGVYYEPLAYHLHRLDLFVAVILPNKSKYYAKSLNIKTKTDAMDAKVLSTMGCLQNLRRWTPPAPIYRELRALTRFNAELKKNRTALLNHMEALGCSENPVSSVVSSYKKIIKNIDGAIAKNMLEIEKLIKSDEQLYAKIKRLETIKSVGFITIVTIIAETQGFELITSRKQLASYAGLDVIEKQSGSSINGRTRISKKGNVRIRAALYFPAMGATRHNKPLKEDYNRITAKHPNIKMIGITALQRKLLLLIYTLWKNGQVYRENE</sequence>
<evidence type="ECO:0000313" key="3">
    <source>
        <dbReference type="EMBL" id="KAA6328321.1"/>
    </source>
</evidence>
<dbReference type="InterPro" id="IPR002525">
    <property type="entry name" value="Transp_IS110-like_N"/>
</dbReference>
<dbReference type="PANTHER" id="PTHR33055:SF13">
    <property type="entry name" value="TRANSPOSASE"/>
    <property type="match status" value="1"/>
</dbReference>
<dbReference type="InterPro" id="IPR003346">
    <property type="entry name" value="Transposase_20"/>
</dbReference>
<reference evidence="3" key="1">
    <citation type="submission" date="2019-03" db="EMBL/GenBank/DDBJ databases">
        <title>Single cell metagenomics reveals metabolic interactions within the superorganism composed of flagellate Streblomastix strix and complex community of Bacteroidetes bacteria on its surface.</title>
        <authorList>
            <person name="Treitli S.C."/>
            <person name="Kolisko M."/>
            <person name="Husnik F."/>
            <person name="Keeling P."/>
            <person name="Hampl V."/>
        </authorList>
    </citation>
    <scope>NUCLEOTIDE SEQUENCE</scope>
    <source>
        <strain evidence="3">STM</strain>
    </source>
</reference>
<comment type="caution">
    <text evidence="3">The sequence shown here is derived from an EMBL/GenBank/DDBJ whole genome shotgun (WGS) entry which is preliminary data.</text>
</comment>
<name>A0A5J4R5F9_9ZZZZ</name>
<dbReference type="GO" id="GO:0006313">
    <property type="term" value="P:DNA transposition"/>
    <property type="evidence" value="ECO:0007669"/>
    <property type="project" value="InterPro"/>
</dbReference>
<dbReference type="InterPro" id="IPR047650">
    <property type="entry name" value="Transpos_IS110"/>
</dbReference>
<dbReference type="GO" id="GO:0004803">
    <property type="term" value="F:transposase activity"/>
    <property type="evidence" value="ECO:0007669"/>
    <property type="project" value="InterPro"/>
</dbReference>
<proteinExistence type="predicted"/>
<dbReference type="NCBIfam" id="NF033542">
    <property type="entry name" value="transpos_IS110"/>
    <property type="match status" value="1"/>
</dbReference>
<organism evidence="3">
    <name type="scientific">termite gut metagenome</name>
    <dbReference type="NCBI Taxonomy" id="433724"/>
    <lineage>
        <taxon>unclassified sequences</taxon>
        <taxon>metagenomes</taxon>
        <taxon>organismal metagenomes</taxon>
    </lineage>
</organism>
<feature type="domain" description="Transposase IS116/IS110/IS902 C-terminal" evidence="2">
    <location>
        <begin position="210"/>
        <end position="295"/>
    </location>
</feature>
<accession>A0A5J4R5F9</accession>
<evidence type="ECO:0000259" key="1">
    <source>
        <dbReference type="Pfam" id="PF01548"/>
    </source>
</evidence>
<dbReference type="Pfam" id="PF02371">
    <property type="entry name" value="Transposase_20"/>
    <property type="match status" value="1"/>
</dbReference>
<dbReference type="Pfam" id="PF01548">
    <property type="entry name" value="DEDD_Tnp_IS110"/>
    <property type="match status" value="1"/>
</dbReference>
<gene>
    <name evidence="3" type="ORF">EZS27_022776</name>
</gene>
<dbReference type="AlphaFoldDB" id="A0A5J4R5F9"/>
<dbReference type="PANTHER" id="PTHR33055">
    <property type="entry name" value="TRANSPOSASE FOR INSERTION SEQUENCE ELEMENT IS1111A"/>
    <property type="match status" value="1"/>
</dbReference>
<feature type="domain" description="Transposase IS110-like N-terminal" evidence="1">
    <location>
        <begin position="9"/>
        <end position="162"/>
    </location>
</feature>